<proteinExistence type="predicted"/>
<dbReference type="KEGG" id="dgi:Desgi_0442"/>
<evidence type="ECO:0000313" key="2">
    <source>
        <dbReference type="Proteomes" id="UP000013520"/>
    </source>
</evidence>
<organism evidence="1 2">
    <name type="scientific">Desulfoscipio gibsoniae DSM 7213</name>
    <dbReference type="NCBI Taxonomy" id="767817"/>
    <lineage>
        <taxon>Bacteria</taxon>
        <taxon>Bacillati</taxon>
        <taxon>Bacillota</taxon>
        <taxon>Clostridia</taxon>
        <taxon>Eubacteriales</taxon>
        <taxon>Desulfallaceae</taxon>
        <taxon>Desulfoscipio</taxon>
    </lineage>
</organism>
<dbReference type="Proteomes" id="UP000013520">
    <property type="component" value="Chromosome"/>
</dbReference>
<gene>
    <name evidence="1" type="ORF">Desgi_0442</name>
</gene>
<dbReference type="AlphaFoldDB" id="R4KEE6"/>
<reference evidence="1 2" key="1">
    <citation type="submission" date="2012-01" db="EMBL/GenBank/DDBJ databases">
        <title>Complete sequence of Desulfotomaculum gibsoniae DSM 7213.</title>
        <authorList>
            <consortium name="US DOE Joint Genome Institute"/>
            <person name="Lucas S."/>
            <person name="Han J."/>
            <person name="Lapidus A."/>
            <person name="Cheng J.-F."/>
            <person name="Goodwin L."/>
            <person name="Pitluck S."/>
            <person name="Peters L."/>
            <person name="Ovchinnikova G."/>
            <person name="Teshima H."/>
            <person name="Detter J.C."/>
            <person name="Han C."/>
            <person name="Tapia R."/>
            <person name="Land M."/>
            <person name="Hauser L."/>
            <person name="Kyrpides N."/>
            <person name="Ivanova N."/>
            <person name="Pagani I."/>
            <person name="Parshina S."/>
            <person name="Plugge C."/>
            <person name="Muyzer G."/>
            <person name="Kuever J."/>
            <person name="Ivanova A."/>
            <person name="Nazina T."/>
            <person name="Klenk H.-P."/>
            <person name="Brambilla E."/>
            <person name="Spring S."/>
            <person name="Stams A.F."/>
            <person name="Woyke T."/>
        </authorList>
    </citation>
    <scope>NUCLEOTIDE SEQUENCE [LARGE SCALE GENOMIC DNA]</scope>
    <source>
        <strain evidence="1 2">DSM 7213</strain>
    </source>
</reference>
<evidence type="ECO:0000313" key="1">
    <source>
        <dbReference type="EMBL" id="AGL00017.1"/>
    </source>
</evidence>
<protein>
    <submittedName>
        <fullName evidence="1">Uncharacterized protein</fullName>
    </submittedName>
</protein>
<dbReference type="OrthoDB" id="10014761at2"/>
<keyword evidence="2" id="KW-1185">Reference proteome</keyword>
<dbReference type="EMBL" id="CP003273">
    <property type="protein sequence ID" value="AGL00017.1"/>
    <property type="molecule type" value="Genomic_DNA"/>
</dbReference>
<dbReference type="eggNOG" id="ENOG502ZPS6">
    <property type="taxonomic scope" value="Bacteria"/>
</dbReference>
<accession>R4KEE6</accession>
<name>R4KEE6_9FIRM</name>
<sequence>MKPWVLPICFASVLFLNGCGGNISNANTSVNERSIAQTNKFIPSPIVLYSIPDDKLKPPIKELIHYETGDVSSAPLLTYQEWEDSGGHQPWRMEPFSVLQVVTTNLVPENISTKENMLYSFKKSGNTAENKDGVIIKLINPKDDSLNNPSHASKLTYKMIVPHLGSYDITVQQPQGSVDFIITKIVFNPNSTN</sequence>
<dbReference type="HOGENOM" id="CLU_1425329_0_0_9"/>
<dbReference type="RefSeq" id="WP_006523529.1">
    <property type="nucleotide sequence ID" value="NC_021184.1"/>
</dbReference>